<accession>A0A8S0WTX4</accession>
<evidence type="ECO:0000313" key="2">
    <source>
        <dbReference type="Proteomes" id="UP000467700"/>
    </source>
</evidence>
<protein>
    <recommendedName>
        <fullName evidence="3">F-box domain-containing protein</fullName>
    </recommendedName>
</protein>
<gene>
    <name evidence="1" type="ORF">AAE3_LOCUS153</name>
</gene>
<name>A0A8S0WTX4_CYCAE</name>
<evidence type="ECO:0000313" key="1">
    <source>
        <dbReference type="EMBL" id="CAA7257295.1"/>
    </source>
</evidence>
<dbReference type="EMBL" id="CACVBS010000001">
    <property type="protein sequence ID" value="CAA7257295.1"/>
    <property type="molecule type" value="Genomic_DNA"/>
</dbReference>
<sequence>MASFSRSILSKLPQELIDLFIDCLDDDAEALRACSTVCSSMRRRSQTLLFSHHKRVSFLQPSALLSSFDRSWYPFYQSSRELAAPIYSLREFHSKVSNHAHLARWIREITVAYDMLEFLQGMTGHLLHRVLAHFPRLESLTITQASAREPSFRQLKYDSRLNSTSFAIRVALAPILPTSPIRRITLKDVQMDPYHLSSCKRLRELELKGQTNFVLASAPLPLQDAERPRLDTLRADLGCHAFHSLVRYCAEPNPPLILSGIRTFATKESATWKEDFQHVLTYFKELVHLELALAILDGDVNEHEWIDLSSLSKLTTLSLHLQSTRGKYKATRNQVQAFTRRCSRIIANLPRTSQITEISFTFGYENEVVFGPWEFRRQEPPYHRYNPISSFQKNQQYDWYDVDSTLTFLAPRKLERVRFRIGSSWTTFIDIEEILPRVKSDGKINVEVNYAHDIEPAYW</sequence>
<keyword evidence="2" id="KW-1185">Reference proteome</keyword>
<dbReference type="AlphaFoldDB" id="A0A8S0WTX4"/>
<comment type="caution">
    <text evidence="1">The sequence shown here is derived from an EMBL/GenBank/DDBJ whole genome shotgun (WGS) entry which is preliminary data.</text>
</comment>
<organism evidence="1 2">
    <name type="scientific">Cyclocybe aegerita</name>
    <name type="common">Black poplar mushroom</name>
    <name type="synonym">Agrocybe aegerita</name>
    <dbReference type="NCBI Taxonomy" id="1973307"/>
    <lineage>
        <taxon>Eukaryota</taxon>
        <taxon>Fungi</taxon>
        <taxon>Dikarya</taxon>
        <taxon>Basidiomycota</taxon>
        <taxon>Agaricomycotina</taxon>
        <taxon>Agaricomycetes</taxon>
        <taxon>Agaricomycetidae</taxon>
        <taxon>Agaricales</taxon>
        <taxon>Agaricineae</taxon>
        <taxon>Bolbitiaceae</taxon>
        <taxon>Cyclocybe</taxon>
    </lineage>
</organism>
<reference evidence="1 2" key="1">
    <citation type="submission" date="2020-01" db="EMBL/GenBank/DDBJ databases">
        <authorList>
            <person name="Gupta K D."/>
        </authorList>
    </citation>
    <scope>NUCLEOTIDE SEQUENCE [LARGE SCALE GENOMIC DNA]</scope>
</reference>
<evidence type="ECO:0008006" key="3">
    <source>
        <dbReference type="Google" id="ProtNLM"/>
    </source>
</evidence>
<proteinExistence type="predicted"/>
<dbReference type="OrthoDB" id="2977329at2759"/>
<dbReference type="Proteomes" id="UP000467700">
    <property type="component" value="Unassembled WGS sequence"/>
</dbReference>